<accession>A0A133U9C9</accession>
<evidence type="ECO:0000313" key="1">
    <source>
        <dbReference type="EMBL" id="KXA90801.1"/>
    </source>
</evidence>
<reference evidence="1 2" key="1">
    <citation type="journal article" date="2016" name="Sci. Rep.">
        <title>Metabolic traits of an uncultured archaeal lineage -MSBL1- from brine pools of the Red Sea.</title>
        <authorList>
            <person name="Mwirichia R."/>
            <person name="Alam I."/>
            <person name="Rashid M."/>
            <person name="Vinu M."/>
            <person name="Ba-Alawi W."/>
            <person name="Anthony Kamau A."/>
            <person name="Kamanda Ngugi D."/>
            <person name="Goker M."/>
            <person name="Klenk H.P."/>
            <person name="Bajic V."/>
            <person name="Stingl U."/>
        </authorList>
    </citation>
    <scope>NUCLEOTIDE SEQUENCE [LARGE SCALE GENOMIC DNA]</scope>
    <source>
        <strain evidence="1">SCGC-AAA259A05</strain>
    </source>
</reference>
<comment type="caution">
    <text evidence="1">The sequence shown here is derived from an EMBL/GenBank/DDBJ whole genome shotgun (WGS) entry which is preliminary data.</text>
</comment>
<dbReference type="AlphaFoldDB" id="A0A133U9C9"/>
<dbReference type="Proteomes" id="UP000070163">
    <property type="component" value="Unassembled WGS sequence"/>
</dbReference>
<sequence>MIFSPKGFDILYSFIIASAYLHHRVENDKVRVTEKDVDYIKDLFERYFKNIALAEYEEMRGEELLFAEELVDQLTANQKKLLKSLSEGSKPRSEVAEELAVAPESVSRMLHQQTKYDSTTNERYYSGAELVEGKRPLIKRRGNDYELTEFGWLVVSDYLLCESSQEEIVQKILKFYEQYGDPEWTVSQFLNTLEEQFKDIDREDLKPYVLKLKEEGKITLQDGMGEIEEGCSSDV</sequence>
<organism evidence="1 2">
    <name type="scientific">candidate division MSBL1 archaeon SCGC-AAA259A05</name>
    <dbReference type="NCBI Taxonomy" id="1698259"/>
    <lineage>
        <taxon>Archaea</taxon>
        <taxon>Methanobacteriati</taxon>
        <taxon>Methanobacteriota</taxon>
        <taxon>candidate division MSBL1</taxon>
    </lineage>
</organism>
<proteinExistence type="predicted"/>
<name>A0A133U9C9_9EURY</name>
<dbReference type="EMBL" id="LHXJ01000038">
    <property type="protein sequence ID" value="KXA90801.1"/>
    <property type="molecule type" value="Genomic_DNA"/>
</dbReference>
<protein>
    <submittedName>
        <fullName evidence="1">Uncharacterized protein</fullName>
    </submittedName>
</protein>
<gene>
    <name evidence="1" type="ORF">AKJ57_03720</name>
</gene>
<keyword evidence="2" id="KW-1185">Reference proteome</keyword>
<evidence type="ECO:0000313" key="2">
    <source>
        <dbReference type="Proteomes" id="UP000070163"/>
    </source>
</evidence>